<comment type="similarity">
    <text evidence="1 6 7">Belongs to the TRAFAC class TrmE-Era-EngA-EngB-Septin-like GTPase superfamily. TrmE GTPase family.</text>
</comment>
<dbReference type="SUPFAM" id="SSF52540">
    <property type="entry name" value="P-loop containing nucleoside triphosphate hydrolases"/>
    <property type="match status" value="1"/>
</dbReference>
<dbReference type="PROSITE" id="PS51709">
    <property type="entry name" value="G_TRME"/>
    <property type="match status" value="1"/>
</dbReference>
<dbReference type="InterPro" id="IPR004520">
    <property type="entry name" value="GTPase_MnmE"/>
</dbReference>
<dbReference type="Pfam" id="PF12631">
    <property type="entry name" value="MnmE_helical"/>
    <property type="match status" value="1"/>
</dbReference>
<gene>
    <name evidence="6" type="primary">mnmE</name>
    <name evidence="6" type="synonym">trmE</name>
    <name evidence="9" type="ORF">J2Z27_002135</name>
</gene>
<comment type="caution">
    <text evidence="6">Lacks conserved residue(s) required for the propagation of feature annotation.</text>
</comment>
<dbReference type="InterPro" id="IPR031168">
    <property type="entry name" value="G_TrmE"/>
</dbReference>
<dbReference type="Gene3D" id="3.30.1360.120">
    <property type="entry name" value="Probable tRNA modification gtpase trme, domain 1"/>
    <property type="match status" value="1"/>
</dbReference>
<feature type="binding site" evidence="6">
    <location>
        <position position="85"/>
    </location>
    <ligand>
        <name>(6S)-5-formyl-5,6,7,8-tetrahydrofolate</name>
        <dbReference type="ChEBI" id="CHEBI:57457"/>
    </ligand>
</feature>
<evidence type="ECO:0000256" key="6">
    <source>
        <dbReference type="HAMAP-Rule" id="MF_00379"/>
    </source>
</evidence>
<keyword evidence="6 9" id="KW-0378">Hydrolase</keyword>
<dbReference type="InterPro" id="IPR027368">
    <property type="entry name" value="MnmE_dom2"/>
</dbReference>
<dbReference type="PANTHER" id="PTHR42714">
    <property type="entry name" value="TRNA MODIFICATION GTPASE GTPBP3"/>
    <property type="match status" value="1"/>
</dbReference>
<dbReference type="GO" id="GO:0016787">
    <property type="term" value="F:hydrolase activity"/>
    <property type="evidence" value="ECO:0007669"/>
    <property type="project" value="UniProtKB-KW"/>
</dbReference>
<dbReference type="Pfam" id="PF10396">
    <property type="entry name" value="TrmE_N"/>
    <property type="match status" value="1"/>
</dbReference>
<comment type="cofactor">
    <cofactor evidence="6">
        <name>K(+)</name>
        <dbReference type="ChEBI" id="CHEBI:29103"/>
    </cofactor>
    <text evidence="6">Binds 1 potassium ion per subunit.</text>
</comment>
<feature type="binding site" evidence="6">
    <location>
        <position position="22"/>
    </location>
    <ligand>
        <name>(6S)-5-formyl-5,6,7,8-tetrahydrofolate</name>
        <dbReference type="ChEBI" id="CHEBI:57457"/>
    </ligand>
</feature>
<keyword evidence="4 6" id="KW-0630">Potassium</keyword>
<feature type="binding site" evidence="6">
    <location>
        <position position="256"/>
    </location>
    <ligand>
        <name>Mg(2+)</name>
        <dbReference type="ChEBI" id="CHEBI:18420"/>
    </ligand>
</feature>
<feature type="binding site" evidence="6">
    <location>
        <position position="250"/>
    </location>
    <ligand>
        <name>K(+)</name>
        <dbReference type="ChEBI" id="CHEBI:29103"/>
    </ligand>
</feature>
<evidence type="ECO:0000313" key="10">
    <source>
        <dbReference type="Proteomes" id="UP001519348"/>
    </source>
</evidence>
<dbReference type="HAMAP" id="MF_00379">
    <property type="entry name" value="GTPase_MnmE"/>
    <property type="match status" value="1"/>
</dbReference>
<keyword evidence="5 6" id="KW-0342">GTP-binding</keyword>
<evidence type="ECO:0000256" key="4">
    <source>
        <dbReference type="ARBA" id="ARBA00022958"/>
    </source>
</evidence>
<dbReference type="RefSeq" id="WP_186089599.1">
    <property type="nucleotide sequence ID" value="NZ_BMCN01000002.1"/>
</dbReference>
<dbReference type="Pfam" id="PF01926">
    <property type="entry name" value="MMR_HSR1"/>
    <property type="match status" value="1"/>
</dbReference>
<dbReference type="CDD" id="cd04164">
    <property type="entry name" value="trmE"/>
    <property type="match status" value="1"/>
</dbReference>
<dbReference type="InterPro" id="IPR025867">
    <property type="entry name" value="MnmE_helical"/>
</dbReference>
<dbReference type="InterPro" id="IPR006073">
    <property type="entry name" value="GTP-bd"/>
</dbReference>
<evidence type="ECO:0000256" key="3">
    <source>
        <dbReference type="ARBA" id="ARBA00022741"/>
    </source>
</evidence>
<dbReference type="Gene3D" id="1.20.120.430">
    <property type="entry name" value="tRNA modification GTPase MnmE domain 2"/>
    <property type="match status" value="1"/>
</dbReference>
<keyword evidence="6" id="KW-0460">Magnesium</keyword>
<accession>A0ABS4HR38</accession>
<dbReference type="PANTHER" id="PTHR42714:SF2">
    <property type="entry name" value="TRNA MODIFICATION GTPASE GTPBP3, MITOCHONDRIAL"/>
    <property type="match status" value="1"/>
</dbReference>
<dbReference type="SUPFAM" id="SSF116878">
    <property type="entry name" value="TrmE connector domain"/>
    <property type="match status" value="1"/>
</dbReference>
<dbReference type="CDD" id="cd14858">
    <property type="entry name" value="TrmE_N"/>
    <property type="match status" value="1"/>
</dbReference>
<feature type="binding site" evidence="6">
    <location>
        <position position="252"/>
    </location>
    <ligand>
        <name>K(+)</name>
        <dbReference type="ChEBI" id="CHEBI:29103"/>
    </ligand>
</feature>
<dbReference type="InterPro" id="IPR027417">
    <property type="entry name" value="P-loop_NTPase"/>
</dbReference>
<feature type="binding site" evidence="6">
    <location>
        <position position="124"/>
    </location>
    <ligand>
        <name>(6S)-5-formyl-5,6,7,8-tetrahydrofolate</name>
        <dbReference type="ChEBI" id="CHEBI:57457"/>
    </ligand>
</feature>
<comment type="subcellular location">
    <subcellularLocation>
        <location evidence="6">Cytoplasm</location>
    </subcellularLocation>
</comment>
<keyword evidence="10" id="KW-1185">Reference proteome</keyword>
<feature type="binding site" evidence="6">
    <location>
        <begin position="231"/>
        <end position="236"/>
    </location>
    <ligand>
        <name>GTP</name>
        <dbReference type="ChEBI" id="CHEBI:37565"/>
    </ligand>
</feature>
<keyword evidence="6" id="KW-0963">Cytoplasm</keyword>
<reference evidence="9 10" key="1">
    <citation type="submission" date="2021-03" db="EMBL/GenBank/DDBJ databases">
        <title>Genomic Encyclopedia of Type Strains, Phase IV (KMG-IV): sequencing the most valuable type-strain genomes for metagenomic binning, comparative biology and taxonomic classification.</title>
        <authorList>
            <person name="Goeker M."/>
        </authorList>
    </citation>
    <scope>NUCLEOTIDE SEQUENCE [LARGE SCALE GENOMIC DNA]</scope>
    <source>
        <strain evidence="9 10">DSM 22420</strain>
    </source>
</reference>
<dbReference type="EC" id="3.6.-.-" evidence="6"/>
<evidence type="ECO:0000313" key="9">
    <source>
        <dbReference type="EMBL" id="MBP1953054.1"/>
    </source>
</evidence>
<feature type="domain" description="TrmE-type G" evidence="8">
    <location>
        <begin position="221"/>
        <end position="379"/>
    </location>
</feature>
<comment type="function">
    <text evidence="6">Exhibits a very high intrinsic GTPase hydrolysis rate. Involved in the addition of a carboxymethylaminomethyl (cmnm) group at the wobble position (U34) of certain tRNAs, forming tRNA-cmnm(5)s(2)U34.</text>
</comment>
<keyword evidence="2 6" id="KW-0819">tRNA processing</keyword>
<dbReference type="NCBIfam" id="TIGR00231">
    <property type="entry name" value="small_GTP"/>
    <property type="match status" value="1"/>
</dbReference>
<comment type="caution">
    <text evidence="9">The sequence shown here is derived from an EMBL/GenBank/DDBJ whole genome shotgun (WGS) entry which is preliminary data.</text>
</comment>
<evidence type="ECO:0000256" key="2">
    <source>
        <dbReference type="ARBA" id="ARBA00022694"/>
    </source>
</evidence>
<dbReference type="InterPro" id="IPR018948">
    <property type="entry name" value="GTP-bd_TrmE_N"/>
</dbReference>
<feature type="binding site" evidence="6">
    <location>
        <begin position="275"/>
        <end position="278"/>
    </location>
    <ligand>
        <name>GTP</name>
        <dbReference type="ChEBI" id="CHEBI:37565"/>
    </ligand>
</feature>
<sequence length="458" mass="50692">MQFETISSISTPVGEGAIAIVRLSGEDAIEIADRLYKGAKKLAETDSHTINYGHIVDPKSGETVEEVMVALMRAPKTYTREDIVEINCHGGIHTVNRVLQLTLNNGARMAEPGEFTKRAFLNGRVDLSQAEAVMDFIRAKTNEASKVANQQVQGRLKTYIESLRQSILNILAQVEVNIDYPEYDDVEEATTALLLTEAKSVLQDIEALLKSSTEGRILREGLSTVIVGKPNVGKSSLLNYLIQDNKAIVTDVAGTTRDILEEYVNVNGIPLKLVDTAGIRETDDIVEKIGVERSREALKGAELILYVMNNNDELTPEDIELLNSADDKKVIGIVNKLDLDNKLDIKYLEEHFKIPLIKTSIINDQGVDALENEIQKMFFDGSLSSTDSTYVSNNRHINLLEQAKTSIEDAISSAEMDVPVDIVQIDLIKTWELLGEVIGEDVSEQLIDKLFSQFCLGK</sequence>
<evidence type="ECO:0000256" key="7">
    <source>
        <dbReference type="RuleBase" id="RU003313"/>
    </source>
</evidence>
<comment type="subunit">
    <text evidence="6">Homodimer. Heterotetramer of two MnmE and two MnmG subunits.</text>
</comment>
<proteinExistence type="inferred from homology"/>
<evidence type="ECO:0000256" key="5">
    <source>
        <dbReference type="ARBA" id="ARBA00023134"/>
    </source>
</evidence>
<feature type="binding site" evidence="6">
    <location>
        <position position="458"/>
    </location>
    <ligand>
        <name>(6S)-5-formyl-5,6,7,8-tetrahydrofolate</name>
        <dbReference type="ChEBI" id="CHEBI:57457"/>
    </ligand>
</feature>
<feature type="binding site" evidence="6">
    <location>
        <position position="231"/>
    </location>
    <ligand>
        <name>K(+)</name>
        <dbReference type="ChEBI" id="CHEBI:29103"/>
    </ligand>
</feature>
<evidence type="ECO:0000259" key="8">
    <source>
        <dbReference type="PROSITE" id="PS51709"/>
    </source>
</evidence>
<dbReference type="InterPro" id="IPR027266">
    <property type="entry name" value="TrmE/GcvT-like"/>
</dbReference>
<feature type="binding site" evidence="6">
    <location>
        <begin position="250"/>
        <end position="256"/>
    </location>
    <ligand>
        <name>GTP</name>
        <dbReference type="ChEBI" id="CHEBI:37565"/>
    </ligand>
</feature>
<dbReference type="Proteomes" id="UP001519348">
    <property type="component" value="Unassembled WGS sequence"/>
</dbReference>
<name>A0ABS4HR38_9STAP</name>
<protein>
    <recommendedName>
        <fullName evidence="6">tRNA modification GTPase MnmE</fullName>
        <ecNumber evidence="6">3.6.-.-</ecNumber>
    </recommendedName>
</protein>
<dbReference type="InterPro" id="IPR005225">
    <property type="entry name" value="Small_GTP-bd"/>
</dbReference>
<feature type="binding site" evidence="6">
    <location>
        <position position="255"/>
    </location>
    <ligand>
        <name>K(+)</name>
        <dbReference type="ChEBI" id="CHEBI:29103"/>
    </ligand>
</feature>
<dbReference type="Gene3D" id="3.40.50.300">
    <property type="entry name" value="P-loop containing nucleotide triphosphate hydrolases"/>
    <property type="match status" value="1"/>
</dbReference>
<feature type="binding site" evidence="6">
    <location>
        <position position="235"/>
    </location>
    <ligand>
        <name>Mg(2+)</name>
        <dbReference type="ChEBI" id="CHEBI:18420"/>
    </ligand>
</feature>
<keyword evidence="3 6" id="KW-0547">Nucleotide-binding</keyword>
<evidence type="ECO:0000256" key="1">
    <source>
        <dbReference type="ARBA" id="ARBA00011043"/>
    </source>
</evidence>
<organism evidence="9 10">
    <name type="scientific">Jeotgalicoccus aerolatus</name>
    <dbReference type="NCBI Taxonomy" id="709510"/>
    <lineage>
        <taxon>Bacteria</taxon>
        <taxon>Bacillati</taxon>
        <taxon>Bacillota</taxon>
        <taxon>Bacilli</taxon>
        <taxon>Bacillales</taxon>
        <taxon>Staphylococcaceae</taxon>
        <taxon>Jeotgalicoccus</taxon>
    </lineage>
</organism>
<dbReference type="EMBL" id="JAGGKN010000007">
    <property type="protein sequence ID" value="MBP1953054.1"/>
    <property type="molecule type" value="Genomic_DNA"/>
</dbReference>
<dbReference type="NCBIfam" id="TIGR00450">
    <property type="entry name" value="mnmE_trmE_thdF"/>
    <property type="match status" value="1"/>
</dbReference>
<keyword evidence="6" id="KW-0479">Metal-binding</keyword>